<gene>
    <name evidence="3" type="ORF">AWC38_SpisGene4155</name>
</gene>
<dbReference type="SMART" id="SM00892">
    <property type="entry name" value="Endonuclease_NS"/>
    <property type="match status" value="1"/>
</dbReference>
<dbReference type="GO" id="GO:0016787">
    <property type="term" value="F:hydrolase activity"/>
    <property type="evidence" value="ECO:0007669"/>
    <property type="project" value="InterPro"/>
</dbReference>
<dbReference type="InterPro" id="IPR001604">
    <property type="entry name" value="Endo_G_ENPP1-like_dom"/>
</dbReference>
<dbReference type="InterPro" id="IPR044925">
    <property type="entry name" value="His-Me_finger_sf"/>
</dbReference>
<dbReference type="PANTHER" id="PTHR21472:SF26">
    <property type="entry name" value="ENDONUCLEASE DOMAIN CONTAINING 1"/>
    <property type="match status" value="1"/>
</dbReference>
<evidence type="ECO:0000259" key="2">
    <source>
        <dbReference type="SMART" id="SM00892"/>
    </source>
</evidence>
<accession>A0A2B4SMF5</accession>
<dbReference type="PANTHER" id="PTHR21472">
    <property type="entry name" value="ENDONUCLEASE DOMAIN-CONTAINING 1 PROTEIN ENDOD1"/>
    <property type="match status" value="1"/>
</dbReference>
<dbReference type="InterPro" id="IPR039015">
    <property type="entry name" value="ENDOD1"/>
</dbReference>
<dbReference type="SMART" id="SM00477">
    <property type="entry name" value="NUC"/>
    <property type="match status" value="1"/>
</dbReference>
<protein>
    <recommendedName>
        <fullName evidence="5">DNA/RNA non-specific endonuclease domain-containing protein</fullName>
    </recommendedName>
</protein>
<dbReference type="STRING" id="50429.A0A2B4SMF5"/>
<proteinExistence type="predicted"/>
<dbReference type="InterPro" id="IPR020821">
    <property type="entry name" value="ENPP1-3/EXOG-like_nuc-like"/>
</dbReference>
<dbReference type="Proteomes" id="UP000225706">
    <property type="component" value="Unassembled WGS sequence"/>
</dbReference>
<comment type="caution">
    <text evidence="3">The sequence shown here is derived from an EMBL/GenBank/DDBJ whole genome shotgun (WGS) entry which is preliminary data.</text>
</comment>
<dbReference type="Gene3D" id="3.40.570.10">
    <property type="entry name" value="Extracellular Endonuclease, subunit A"/>
    <property type="match status" value="1"/>
</dbReference>
<feature type="domain" description="ENPP1-3/EXOG-like endonuclease/phosphodiesterase" evidence="1">
    <location>
        <begin position="71"/>
        <end position="325"/>
    </location>
</feature>
<dbReference type="EMBL" id="LSMT01000041">
    <property type="protein sequence ID" value="PFX31081.1"/>
    <property type="molecule type" value="Genomic_DNA"/>
</dbReference>
<dbReference type="OrthoDB" id="5946466at2759"/>
<dbReference type="GO" id="GO:0003676">
    <property type="term" value="F:nucleic acid binding"/>
    <property type="evidence" value="ECO:0007669"/>
    <property type="project" value="InterPro"/>
</dbReference>
<evidence type="ECO:0000313" key="3">
    <source>
        <dbReference type="EMBL" id="PFX31081.1"/>
    </source>
</evidence>
<dbReference type="Pfam" id="PF01223">
    <property type="entry name" value="Endonuclease_NS"/>
    <property type="match status" value="1"/>
</dbReference>
<evidence type="ECO:0000259" key="1">
    <source>
        <dbReference type="SMART" id="SM00477"/>
    </source>
</evidence>
<sequence>MTGCLLHKVKGQQCSGTGINGIAACKCNFMEACDAQGNLNGNLAQYLPTGVHQFGLFEQGQQNLAYLCEGGGAVGILYDCNNRIPLYAATVINGAQLSGRDRGGRPRIRFSQSRLLKPRFQQENRDYVRATERELCFKSKTLNGAYLFEMEWLIASGSRKRPRNCPKTSIHRGHLIASQYGRNNQAKKRATFTYTNAVPQFGMFNSQPWQVCESRLITWGNQNCAQVKGATNVQFFIVVGAIPSTAGQSAKPRYFGKGGFSDFKDSIGDYRVNVPSDLWTAACCSYSDKGTLKYHSTAFWRENNPGKAPCQRTDVGGLTRELSKRIHGGTN</sequence>
<evidence type="ECO:0008006" key="5">
    <source>
        <dbReference type="Google" id="ProtNLM"/>
    </source>
</evidence>
<dbReference type="GO" id="GO:0046872">
    <property type="term" value="F:metal ion binding"/>
    <property type="evidence" value="ECO:0007669"/>
    <property type="project" value="InterPro"/>
</dbReference>
<organism evidence="3 4">
    <name type="scientific">Stylophora pistillata</name>
    <name type="common">Smooth cauliflower coral</name>
    <dbReference type="NCBI Taxonomy" id="50429"/>
    <lineage>
        <taxon>Eukaryota</taxon>
        <taxon>Metazoa</taxon>
        <taxon>Cnidaria</taxon>
        <taxon>Anthozoa</taxon>
        <taxon>Hexacorallia</taxon>
        <taxon>Scleractinia</taxon>
        <taxon>Astrocoeniina</taxon>
        <taxon>Pocilloporidae</taxon>
        <taxon>Stylophora</taxon>
    </lineage>
</organism>
<feature type="domain" description="DNA/RNA non-specific endonuclease/pyrophosphatase/phosphodiesterase" evidence="2">
    <location>
        <begin position="70"/>
        <end position="331"/>
    </location>
</feature>
<evidence type="ECO:0000313" key="4">
    <source>
        <dbReference type="Proteomes" id="UP000225706"/>
    </source>
</evidence>
<dbReference type="AlphaFoldDB" id="A0A2B4SMF5"/>
<name>A0A2B4SMF5_STYPI</name>
<dbReference type="SUPFAM" id="SSF54060">
    <property type="entry name" value="His-Me finger endonucleases"/>
    <property type="match status" value="1"/>
</dbReference>
<keyword evidence="4" id="KW-1185">Reference proteome</keyword>
<reference evidence="4" key="1">
    <citation type="journal article" date="2017" name="bioRxiv">
        <title>Comparative analysis of the genomes of Stylophora pistillata and Acropora digitifera provides evidence for extensive differences between species of corals.</title>
        <authorList>
            <person name="Voolstra C.R."/>
            <person name="Li Y."/>
            <person name="Liew Y.J."/>
            <person name="Baumgarten S."/>
            <person name="Zoccola D."/>
            <person name="Flot J.-F."/>
            <person name="Tambutte S."/>
            <person name="Allemand D."/>
            <person name="Aranda M."/>
        </authorList>
    </citation>
    <scope>NUCLEOTIDE SEQUENCE [LARGE SCALE GENOMIC DNA]</scope>
</reference>
<dbReference type="InterPro" id="IPR044929">
    <property type="entry name" value="DNA/RNA_non-sp_Endonuclease_sf"/>
</dbReference>